<organism evidence="1 2">
    <name type="scientific">Setomelanomma holmii</name>
    <dbReference type="NCBI Taxonomy" id="210430"/>
    <lineage>
        <taxon>Eukaryota</taxon>
        <taxon>Fungi</taxon>
        <taxon>Dikarya</taxon>
        <taxon>Ascomycota</taxon>
        <taxon>Pezizomycotina</taxon>
        <taxon>Dothideomycetes</taxon>
        <taxon>Pleosporomycetidae</taxon>
        <taxon>Pleosporales</taxon>
        <taxon>Pleosporineae</taxon>
        <taxon>Phaeosphaeriaceae</taxon>
        <taxon>Setomelanomma</taxon>
    </lineage>
</organism>
<keyword evidence="2" id="KW-1185">Reference proteome</keyword>
<evidence type="ECO:0000313" key="1">
    <source>
        <dbReference type="EMBL" id="KAF2023086.1"/>
    </source>
</evidence>
<comment type="caution">
    <text evidence="1">The sequence shown here is derived from an EMBL/GenBank/DDBJ whole genome shotgun (WGS) entry which is preliminary data.</text>
</comment>
<accession>A0A9P4LEB6</accession>
<sequence>MAKGLPVPSQRPLTHSLGLAQLALALVEVAKIIDRVVPSQRLPVNLLGFAQLALIEDPVPHVPLQGPLKHLLGLAQLASVLIESAHKMYSTDFSLYALVGAFMATVPDIPTAHSRSTNRSINLGS</sequence>
<dbReference type="Proteomes" id="UP000799777">
    <property type="component" value="Unassembled WGS sequence"/>
</dbReference>
<name>A0A9P4LEB6_9PLEO</name>
<gene>
    <name evidence="1" type="ORF">EK21DRAFT_119097</name>
</gene>
<protein>
    <submittedName>
        <fullName evidence="1">Uncharacterized protein</fullName>
    </submittedName>
</protein>
<reference evidence="1" key="1">
    <citation type="journal article" date="2020" name="Stud. Mycol.">
        <title>101 Dothideomycetes genomes: a test case for predicting lifestyles and emergence of pathogens.</title>
        <authorList>
            <person name="Haridas S."/>
            <person name="Albert R."/>
            <person name="Binder M."/>
            <person name="Bloem J."/>
            <person name="Labutti K."/>
            <person name="Salamov A."/>
            <person name="Andreopoulos B."/>
            <person name="Baker S."/>
            <person name="Barry K."/>
            <person name="Bills G."/>
            <person name="Bluhm B."/>
            <person name="Cannon C."/>
            <person name="Castanera R."/>
            <person name="Culley D."/>
            <person name="Daum C."/>
            <person name="Ezra D."/>
            <person name="Gonzalez J."/>
            <person name="Henrissat B."/>
            <person name="Kuo A."/>
            <person name="Liang C."/>
            <person name="Lipzen A."/>
            <person name="Lutzoni F."/>
            <person name="Magnuson J."/>
            <person name="Mondo S."/>
            <person name="Nolan M."/>
            <person name="Ohm R."/>
            <person name="Pangilinan J."/>
            <person name="Park H.-J."/>
            <person name="Ramirez L."/>
            <person name="Alfaro M."/>
            <person name="Sun H."/>
            <person name="Tritt A."/>
            <person name="Yoshinaga Y."/>
            <person name="Zwiers L.-H."/>
            <person name="Turgeon B."/>
            <person name="Goodwin S."/>
            <person name="Spatafora J."/>
            <person name="Crous P."/>
            <person name="Grigoriev I."/>
        </authorList>
    </citation>
    <scope>NUCLEOTIDE SEQUENCE</scope>
    <source>
        <strain evidence="1">CBS 110217</strain>
    </source>
</reference>
<dbReference type="EMBL" id="ML978382">
    <property type="protein sequence ID" value="KAF2023086.1"/>
    <property type="molecule type" value="Genomic_DNA"/>
</dbReference>
<dbReference type="AlphaFoldDB" id="A0A9P4LEB6"/>
<evidence type="ECO:0000313" key="2">
    <source>
        <dbReference type="Proteomes" id="UP000799777"/>
    </source>
</evidence>
<proteinExistence type="predicted"/>